<accession>A0A369ARR4</accession>
<proteinExistence type="predicted"/>
<dbReference type="InterPro" id="IPR036594">
    <property type="entry name" value="Meth_synthase_dom"/>
</dbReference>
<dbReference type="Pfam" id="PF02607">
    <property type="entry name" value="B12-binding_2"/>
    <property type="match status" value="1"/>
</dbReference>
<dbReference type="InterPro" id="IPR009061">
    <property type="entry name" value="DNA-bd_dom_put_sf"/>
</dbReference>
<protein>
    <submittedName>
        <fullName evidence="3">B12 binding protein</fullName>
    </submittedName>
</protein>
<evidence type="ECO:0000313" key="3">
    <source>
        <dbReference type="EMBL" id="RCX11028.1"/>
    </source>
</evidence>
<dbReference type="RefSeq" id="WP_114482586.1">
    <property type="nucleotide sequence ID" value="NZ_QPJU01000002.1"/>
</dbReference>
<dbReference type="Gene3D" id="1.10.1660.10">
    <property type="match status" value="1"/>
</dbReference>
<reference evidence="3 4" key="1">
    <citation type="submission" date="2018-07" db="EMBL/GenBank/DDBJ databases">
        <title>Genomic Encyclopedia of Type Strains, Phase IV (KMG-IV): sequencing the most valuable type-strain genomes for metagenomic binning, comparative biology and taxonomic classification.</title>
        <authorList>
            <person name="Goeker M."/>
        </authorList>
    </citation>
    <scope>NUCLEOTIDE SEQUENCE [LARGE SCALE GENOMIC DNA]</scope>
    <source>
        <strain evidence="3 4">DSM 100911</strain>
    </source>
</reference>
<dbReference type="GO" id="GO:0006355">
    <property type="term" value="P:regulation of DNA-templated transcription"/>
    <property type="evidence" value="ECO:0007669"/>
    <property type="project" value="InterPro"/>
</dbReference>
<dbReference type="CDD" id="cd01104">
    <property type="entry name" value="HTH_MlrA-CarA"/>
    <property type="match status" value="1"/>
</dbReference>
<dbReference type="InterPro" id="IPR000551">
    <property type="entry name" value="MerR-type_HTH_dom"/>
</dbReference>
<dbReference type="SUPFAM" id="SSF46955">
    <property type="entry name" value="Putative DNA-binding domain"/>
    <property type="match status" value="1"/>
</dbReference>
<feature type="domain" description="HTH merR-type" evidence="1">
    <location>
        <begin position="12"/>
        <end position="69"/>
    </location>
</feature>
<name>A0A369ARR4_9BURK</name>
<dbReference type="PROSITE" id="PS50937">
    <property type="entry name" value="HTH_MERR_2"/>
    <property type="match status" value="1"/>
</dbReference>
<keyword evidence="4" id="KW-1185">Reference proteome</keyword>
<evidence type="ECO:0000259" key="2">
    <source>
        <dbReference type="PROSITE" id="PS51332"/>
    </source>
</evidence>
<dbReference type="GO" id="GO:0003677">
    <property type="term" value="F:DNA binding"/>
    <property type="evidence" value="ECO:0007669"/>
    <property type="project" value="InterPro"/>
</dbReference>
<dbReference type="GO" id="GO:0031419">
    <property type="term" value="F:cobalamin binding"/>
    <property type="evidence" value="ECO:0007669"/>
    <property type="project" value="InterPro"/>
</dbReference>
<comment type="caution">
    <text evidence="3">The sequence shown here is derived from an EMBL/GenBank/DDBJ whole genome shotgun (WGS) entry which is preliminary data.</text>
</comment>
<dbReference type="InterPro" id="IPR036724">
    <property type="entry name" value="Cobalamin-bd_sf"/>
</dbReference>
<dbReference type="Pfam" id="PF13411">
    <property type="entry name" value="MerR_1"/>
    <property type="match status" value="1"/>
</dbReference>
<dbReference type="SUPFAM" id="SSF52242">
    <property type="entry name" value="Cobalamin (vitamin B12)-binding domain"/>
    <property type="match status" value="1"/>
</dbReference>
<dbReference type="PROSITE" id="PS51332">
    <property type="entry name" value="B12_BINDING"/>
    <property type="match status" value="1"/>
</dbReference>
<dbReference type="EMBL" id="QPJU01000002">
    <property type="protein sequence ID" value="RCX11028.1"/>
    <property type="molecule type" value="Genomic_DNA"/>
</dbReference>
<dbReference type="Proteomes" id="UP000252174">
    <property type="component" value="Unassembled WGS sequence"/>
</dbReference>
<dbReference type="CDD" id="cd02065">
    <property type="entry name" value="B12-binding_like"/>
    <property type="match status" value="1"/>
</dbReference>
<dbReference type="GO" id="GO:0046872">
    <property type="term" value="F:metal ion binding"/>
    <property type="evidence" value="ECO:0007669"/>
    <property type="project" value="InterPro"/>
</dbReference>
<dbReference type="InterPro" id="IPR003759">
    <property type="entry name" value="Cbl-bd_cap"/>
</dbReference>
<dbReference type="SMART" id="SM00422">
    <property type="entry name" value="HTH_MERR"/>
    <property type="match status" value="1"/>
</dbReference>
<dbReference type="Gene3D" id="1.10.1240.10">
    <property type="entry name" value="Methionine synthase domain"/>
    <property type="match status" value="1"/>
</dbReference>
<evidence type="ECO:0000259" key="1">
    <source>
        <dbReference type="PROSITE" id="PS50937"/>
    </source>
</evidence>
<sequence>MPDLETAAIAAALPIAAVERETGLAKDTLRVWERRYGFPQPLRDAAGDRRYPPEQVQRLKLIARLLDAGQRPGKVVGLDKPALQALLARLERAQVRATAPDAAPAAVGSREPREPDVPLEPFTRAIAAHEPQTLRRLLGHALSRLGLAVFVRAVVAPLNAAVGDAWAQGRFEIYEEHLYTEVVTTVLRHALAALPPPPEPGTPRVLLTTLPGQLHGLGLLMVEALLALEGCSCISLGTQTPLSDLVQATRAHRADVVALSFADVQAAALVRASVQTLRAQLPAAVQLWVGGDCDALYGPAHTGVHAVRDLARLPVLVQNWRTGAAQAALPQHPPATA</sequence>
<dbReference type="Gene3D" id="3.40.50.280">
    <property type="entry name" value="Cobalamin-binding domain"/>
    <property type="match status" value="1"/>
</dbReference>
<dbReference type="OrthoDB" id="9800334at2"/>
<dbReference type="AlphaFoldDB" id="A0A369ARR4"/>
<feature type="domain" description="B12-binding" evidence="2">
    <location>
        <begin position="202"/>
        <end position="327"/>
    </location>
</feature>
<evidence type="ECO:0000313" key="4">
    <source>
        <dbReference type="Proteomes" id="UP000252174"/>
    </source>
</evidence>
<dbReference type="InterPro" id="IPR006158">
    <property type="entry name" value="Cobalamin-bd"/>
</dbReference>
<dbReference type="Pfam" id="PF02310">
    <property type="entry name" value="B12-binding"/>
    <property type="match status" value="1"/>
</dbReference>
<gene>
    <name evidence="3" type="ORF">DFR45_102430</name>
</gene>
<organism evidence="3 4">
    <name type="scientific">Extensimonas vulgaris</name>
    <dbReference type="NCBI Taxonomy" id="1031594"/>
    <lineage>
        <taxon>Bacteria</taxon>
        <taxon>Pseudomonadati</taxon>
        <taxon>Pseudomonadota</taxon>
        <taxon>Betaproteobacteria</taxon>
        <taxon>Burkholderiales</taxon>
        <taxon>Comamonadaceae</taxon>
        <taxon>Extensimonas</taxon>
    </lineage>
</organism>